<evidence type="ECO:0000313" key="3">
    <source>
        <dbReference type="Proteomes" id="UP000694393"/>
    </source>
</evidence>
<sequence>FPAPLDAPWAPSPLPLVSLGPFPAPLGPAPSCSSRPPPHTSLSFPGPLPAPLGPPLTASPPTRSSLTHWAPSPPSYCSLILPASSPLPGQSCRGSQSRSLSKGVGSRVSLVQQNKSATGLLVYVSKGSREAGLLGQCFFFNVHLRSDLLPSHKLLLLQLLLRYLFHLRNFLFWLRNNLFLLSEDHLNMTGGAHVGVDTTMSSVGTPVHFGGLVDLDTLELNITLSIFEHMQKELCTLLRPPHLCPAPLLGLSTSADSTIVTTEGNTLLFQGHILQIFSGFLDMHAIDSLGCLTSVLEVDSKVRNPLTCMIWWGCLDQVSSGPFSELNSRSARWADLAAPNQRLLEIGCGSCEHAPQGFLLLVWSDAMKAAATRVAMRRAHVPSE</sequence>
<reference evidence="2" key="1">
    <citation type="submission" date="2025-08" db="UniProtKB">
        <authorList>
            <consortium name="Ensembl"/>
        </authorList>
    </citation>
    <scope>IDENTIFICATION</scope>
</reference>
<protein>
    <submittedName>
        <fullName evidence="2">Uncharacterized protein</fullName>
    </submittedName>
</protein>
<dbReference type="Proteomes" id="UP000694393">
    <property type="component" value="Unplaced"/>
</dbReference>
<dbReference type="Ensembl" id="ENSPCET00000024336.1">
    <property type="protein sequence ID" value="ENSPCEP00000023546.1"/>
    <property type="gene ID" value="ENSPCEG00000017857.1"/>
</dbReference>
<evidence type="ECO:0000256" key="1">
    <source>
        <dbReference type="SAM" id="MobiDB-lite"/>
    </source>
</evidence>
<accession>A0A8C8SRL7</accession>
<organism evidence="2 3">
    <name type="scientific">Pelusios castaneus</name>
    <name type="common">West African mud turtle</name>
    <dbReference type="NCBI Taxonomy" id="367368"/>
    <lineage>
        <taxon>Eukaryota</taxon>
        <taxon>Metazoa</taxon>
        <taxon>Chordata</taxon>
        <taxon>Craniata</taxon>
        <taxon>Vertebrata</taxon>
        <taxon>Euteleostomi</taxon>
        <taxon>Archelosauria</taxon>
        <taxon>Testudinata</taxon>
        <taxon>Testudines</taxon>
        <taxon>Pleurodira</taxon>
        <taxon>Pelomedusidae</taxon>
        <taxon>Pelusios</taxon>
    </lineage>
</organism>
<feature type="compositionally biased region" description="Pro residues" evidence="1">
    <location>
        <begin position="46"/>
        <end position="58"/>
    </location>
</feature>
<evidence type="ECO:0000313" key="2">
    <source>
        <dbReference type="Ensembl" id="ENSPCEP00000023546.1"/>
    </source>
</evidence>
<reference evidence="2" key="2">
    <citation type="submission" date="2025-09" db="UniProtKB">
        <authorList>
            <consortium name="Ensembl"/>
        </authorList>
    </citation>
    <scope>IDENTIFICATION</scope>
</reference>
<keyword evidence="3" id="KW-1185">Reference proteome</keyword>
<name>A0A8C8SRL7_9SAUR</name>
<proteinExistence type="predicted"/>
<feature type="region of interest" description="Disordered" evidence="1">
    <location>
        <begin position="28"/>
        <end position="67"/>
    </location>
</feature>
<dbReference type="AlphaFoldDB" id="A0A8C8SRL7"/>